<evidence type="ECO:0000313" key="1">
    <source>
        <dbReference type="EMBL" id="KAI4299673.1"/>
    </source>
</evidence>
<gene>
    <name evidence="1" type="ORF">L6164_033108</name>
</gene>
<evidence type="ECO:0000313" key="2">
    <source>
        <dbReference type="Proteomes" id="UP000828941"/>
    </source>
</evidence>
<protein>
    <submittedName>
        <fullName evidence="1">Uncharacterized protein</fullName>
    </submittedName>
</protein>
<dbReference type="EMBL" id="CM039438">
    <property type="protein sequence ID" value="KAI4299673.1"/>
    <property type="molecule type" value="Genomic_DNA"/>
</dbReference>
<sequence length="190" mass="20350">MEQQLKKTMVEAEKIGENVLVDSFSLSSSSSTSGISSGSSLESDSFEEVTSPSSSSSSSDQLSAADPLSDMSSLFLQLPIKRGLSRHYQGKSQSFTSLANVRSVEDLAKPENPLNKRLKSCRCYGEGLGETQKVKSSSTVFSRPMSRKGLHSRGSCSTLGAKRGINSRPPIPPHRSTCTTTIATHTPLFA</sequence>
<proteinExistence type="predicted"/>
<reference evidence="1 2" key="1">
    <citation type="journal article" date="2022" name="DNA Res.">
        <title>Chromosomal-level genome assembly of the orchid tree Bauhinia variegata (Leguminosae; Cercidoideae) supports the allotetraploid origin hypothesis of Bauhinia.</title>
        <authorList>
            <person name="Zhong Y."/>
            <person name="Chen Y."/>
            <person name="Zheng D."/>
            <person name="Pang J."/>
            <person name="Liu Y."/>
            <person name="Luo S."/>
            <person name="Meng S."/>
            <person name="Qian L."/>
            <person name="Wei D."/>
            <person name="Dai S."/>
            <person name="Zhou R."/>
        </authorList>
    </citation>
    <scope>NUCLEOTIDE SEQUENCE [LARGE SCALE GENOMIC DNA]</scope>
    <source>
        <strain evidence="1">BV-YZ2020</strain>
    </source>
</reference>
<keyword evidence="2" id="KW-1185">Reference proteome</keyword>
<organism evidence="1 2">
    <name type="scientific">Bauhinia variegata</name>
    <name type="common">Purple orchid tree</name>
    <name type="synonym">Phanera variegata</name>
    <dbReference type="NCBI Taxonomy" id="167791"/>
    <lineage>
        <taxon>Eukaryota</taxon>
        <taxon>Viridiplantae</taxon>
        <taxon>Streptophyta</taxon>
        <taxon>Embryophyta</taxon>
        <taxon>Tracheophyta</taxon>
        <taxon>Spermatophyta</taxon>
        <taxon>Magnoliopsida</taxon>
        <taxon>eudicotyledons</taxon>
        <taxon>Gunneridae</taxon>
        <taxon>Pentapetalae</taxon>
        <taxon>rosids</taxon>
        <taxon>fabids</taxon>
        <taxon>Fabales</taxon>
        <taxon>Fabaceae</taxon>
        <taxon>Cercidoideae</taxon>
        <taxon>Cercideae</taxon>
        <taxon>Bauhiniinae</taxon>
        <taxon>Bauhinia</taxon>
    </lineage>
</organism>
<accession>A0ACB9KR41</accession>
<comment type="caution">
    <text evidence="1">The sequence shown here is derived from an EMBL/GenBank/DDBJ whole genome shotgun (WGS) entry which is preliminary data.</text>
</comment>
<dbReference type="Proteomes" id="UP000828941">
    <property type="component" value="Chromosome 13"/>
</dbReference>
<name>A0ACB9KR41_BAUVA</name>